<dbReference type="GO" id="GO:0046872">
    <property type="term" value="F:metal ion binding"/>
    <property type="evidence" value="ECO:0007669"/>
    <property type="project" value="UniProtKB-KW"/>
</dbReference>
<protein>
    <submittedName>
        <fullName evidence="8">Arylsulfatase</fullName>
        <ecNumber evidence="8">3.1.6.1</ecNumber>
    </submittedName>
</protein>
<dbReference type="GO" id="GO:0004065">
    <property type="term" value="F:arylsulfatase activity"/>
    <property type="evidence" value="ECO:0007669"/>
    <property type="project" value="UniProtKB-EC"/>
</dbReference>
<reference evidence="8 9" key="1">
    <citation type="submission" date="2018-12" db="EMBL/GenBank/DDBJ databases">
        <authorList>
            <consortium name="Pathogen Informatics"/>
        </authorList>
    </citation>
    <scope>NUCLEOTIDE SEQUENCE [LARGE SCALE GENOMIC DNA]</scope>
    <source>
        <strain evidence="8 9">NCTC9419</strain>
    </source>
</reference>
<dbReference type="Proteomes" id="UP000271603">
    <property type="component" value="Chromosome"/>
</dbReference>
<evidence type="ECO:0000313" key="8">
    <source>
        <dbReference type="EMBL" id="VEA71670.1"/>
    </source>
</evidence>
<dbReference type="InterPro" id="IPR050738">
    <property type="entry name" value="Sulfatase"/>
</dbReference>
<evidence type="ECO:0000259" key="7">
    <source>
        <dbReference type="Pfam" id="PF00884"/>
    </source>
</evidence>
<feature type="modified residue" description="3-oxoalanine (Ser)" evidence="5">
    <location>
        <position position="72"/>
    </location>
</feature>
<evidence type="ECO:0000256" key="1">
    <source>
        <dbReference type="ARBA" id="ARBA00008779"/>
    </source>
</evidence>
<feature type="domain" description="Sulfatase N-terminal" evidence="7">
    <location>
        <begin position="26"/>
        <end position="428"/>
    </location>
</feature>
<dbReference type="Pfam" id="PF00884">
    <property type="entry name" value="Sulfatase"/>
    <property type="match status" value="1"/>
</dbReference>
<dbReference type="InterPro" id="IPR000917">
    <property type="entry name" value="Sulfatase_N"/>
</dbReference>
<accession>A0A3S5DFA7</accession>
<dbReference type="PANTHER" id="PTHR42693">
    <property type="entry name" value="ARYLSULFATASE FAMILY MEMBER"/>
    <property type="match status" value="1"/>
</dbReference>
<evidence type="ECO:0000256" key="2">
    <source>
        <dbReference type="ARBA" id="ARBA00022723"/>
    </source>
</evidence>
<dbReference type="InterPro" id="IPR017850">
    <property type="entry name" value="Alkaline_phosphatase_core_sf"/>
</dbReference>
<keyword evidence="4" id="KW-0106">Calcium</keyword>
<proteinExistence type="inferred from homology"/>
<comment type="similarity">
    <text evidence="1">Belongs to the sulfatase family.</text>
</comment>
<dbReference type="PROSITE" id="PS00149">
    <property type="entry name" value="SULFATASE_2"/>
    <property type="match status" value="1"/>
</dbReference>
<name>A0A3S5DFA7_SERRU</name>
<dbReference type="EC" id="3.1.6.1" evidence="8"/>
<dbReference type="Gene3D" id="3.30.1120.10">
    <property type="match status" value="1"/>
</dbReference>
<dbReference type="InterPro" id="IPR024607">
    <property type="entry name" value="Sulfatase_CS"/>
</dbReference>
<dbReference type="PANTHER" id="PTHR42693:SF53">
    <property type="entry name" value="ENDO-4-O-SULFATASE"/>
    <property type="match status" value="1"/>
</dbReference>
<keyword evidence="3 8" id="KW-0378">Hydrolase</keyword>
<dbReference type="SUPFAM" id="SSF53649">
    <property type="entry name" value="Alkaline phosphatase-like"/>
    <property type="match status" value="1"/>
</dbReference>
<comment type="PTM">
    <text evidence="5">The conversion to 3-oxoalanine (also known as C-formylglycine, FGly), of a serine or cysteine residue in prokaryotes and of a cysteine residue in eukaryotes, is critical for catalytic activity.</text>
</comment>
<evidence type="ECO:0000313" key="9">
    <source>
        <dbReference type="Proteomes" id="UP000271603"/>
    </source>
</evidence>
<feature type="signal peptide" evidence="6">
    <location>
        <begin position="1"/>
        <end position="20"/>
    </location>
</feature>
<dbReference type="PROSITE" id="PS00523">
    <property type="entry name" value="SULFATASE_1"/>
    <property type="match status" value="1"/>
</dbReference>
<evidence type="ECO:0000256" key="5">
    <source>
        <dbReference type="PIRSR" id="PIRSR600917-52"/>
    </source>
</evidence>
<evidence type="ECO:0000256" key="6">
    <source>
        <dbReference type="SAM" id="SignalP"/>
    </source>
</evidence>
<feature type="chain" id="PRO_5018757316" evidence="6">
    <location>
        <begin position="21"/>
        <end position="568"/>
    </location>
</feature>
<dbReference type="STRING" id="61652.AXX16_4547"/>
<organism evidence="8 9">
    <name type="scientific">Serratia rubidaea</name>
    <name type="common">Serratia marinorubra</name>
    <dbReference type="NCBI Taxonomy" id="61652"/>
    <lineage>
        <taxon>Bacteria</taxon>
        <taxon>Pseudomonadati</taxon>
        <taxon>Pseudomonadota</taxon>
        <taxon>Gammaproteobacteria</taxon>
        <taxon>Enterobacterales</taxon>
        <taxon>Yersiniaceae</taxon>
        <taxon>Serratia</taxon>
    </lineage>
</organism>
<dbReference type="EMBL" id="LR134155">
    <property type="protein sequence ID" value="VEA71670.1"/>
    <property type="molecule type" value="Genomic_DNA"/>
</dbReference>
<dbReference type="AlphaFoldDB" id="A0A3S5DFA7"/>
<evidence type="ECO:0000256" key="4">
    <source>
        <dbReference type="ARBA" id="ARBA00022837"/>
    </source>
</evidence>
<keyword evidence="2" id="KW-0479">Metal-binding</keyword>
<dbReference type="CDD" id="cd16025">
    <property type="entry name" value="PAS_like"/>
    <property type="match status" value="1"/>
</dbReference>
<evidence type="ECO:0000256" key="3">
    <source>
        <dbReference type="ARBA" id="ARBA00022801"/>
    </source>
</evidence>
<sequence>MKRNVVAVALGSVVSGLAHGAPGERPNVLIIVADDMGYSDITPFGGEIPTPNLQALAEQGVRMSQFYTSPMSAPARSMLMTGNTNQQAGMGGMWWYENTIARPGYEMRLTDRVVTLPERFRDAGYATMMAGKWHLGYTDGARPTDRGFERAFAFMGGGASHFNDAKPLGTVEAFHTFYTLNGKRVALPADFYSSEAYARQLTQWIDETPQEQPIFAYLAFTAPHDPLQAPDDWIARFDGKYDAGYQAIYQQRIKRLKALGIIGDNTPLPSLALEKEWQAMTPQQQQYAAKTMQVYAAMIANMDAQIGKVMQTLKQTGRDKNTIVLFLTDNGANPAQGFYYGSQDDYWRQFDNSYANIGRKGSFVAYGPHWANVSNAPYANYHKTTSGQGGINTDFIIAAPQLRQHGAIDRTPMAIYDIAPTLYEFAGIDAAKPLRAQKPLPMVGVSFKRYFSGEAKAAPRFSYAVELHNQVAYVDGDWKLRRLVKNGPQAADAPWGLFNLRDDPLETRDLAAAHPEIVKRLSAAYQRFARQGMVIEAHGKMVDYLGVDADGHYIGIDPASRRPLAEAQ</sequence>
<keyword evidence="6" id="KW-0732">Signal</keyword>
<dbReference type="Gene3D" id="3.40.720.10">
    <property type="entry name" value="Alkaline Phosphatase, subunit A"/>
    <property type="match status" value="1"/>
</dbReference>
<gene>
    <name evidence="8" type="primary">atsA</name>
    <name evidence="8" type="ORF">NCTC9419_03235</name>
</gene>